<feature type="region of interest" description="Disordered" evidence="7">
    <location>
        <begin position="362"/>
        <end position="405"/>
    </location>
</feature>
<keyword evidence="3 6" id="KW-0547">Nucleotide-binding</keyword>
<dbReference type="PANTHER" id="PTHR43671">
    <property type="entry name" value="SERINE/THREONINE-PROTEIN KINASE NEK"/>
    <property type="match status" value="1"/>
</dbReference>
<accession>A0ABD3D8H9</accession>
<dbReference type="PANTHER" id="PTHR43671:SF63">
    <property type="entry name" value="SERINE_THREONINE-PROTEIN KINASE NEK6 ISOFORM X1"/>
    <property type="match status" value="1"/>
</dbReference>
<reference evidence="10" key="1">
    <citation type="journal article" date="2024" name="IScience">
        <title>Strigolactones Initiate the Formation of Haustorium-like Structures in Castilleja.</title>
        <authorList>
            <person name="Buerger M."/>
            <person name="Peterson D."/>
            <person name="Chory J."/>
        </authorList>
    </citation>
    <scope>NUCLEOTIDE SEQUENCE [LARGE SCALE GENOMIC DNA]</scope>
</reference>
<keyword evidence="10" id="KW-1185">Reference proteome</keyword>
<evidence type="ECO:0000256" key="7">
    <source>
        <dbReference type="SAM" id="MobiDB-lite"/>
    </source>
</evidence>
<dbReference type="SMART" id="SM00220">
    <property type="entry name" value="S_TKc"/>
    <property type="match status" value="1"/>
</dbReference>
<dbReference type="Pfam" id="PF00069">
    <property type="entry name" value="Pkinase"/>
    <property type="match status" value="1"/>
</dbReference>
<evidence type="ECO:0000313" key="9">
    <source>
        <dbReference type="EMBL" id="KAL3637301.1"/>
    </source>
</evidence>
<evidence type="ECO:0000256" key="2">
    <source>
        <dbReference type="ARBA" id="ARBA00022679"/>
    </source>
</evidence>
<feature type="region of interest" description="Disordered" evidence="7">
    <location>
        <begin position="287"/>
        <end position="336"/>
    </location>
</feature>
<dbReference type="EMBL" id="JAVIJP010000026">
    <property type="protein sequence ID" value="KAL3637301.1"/>
    <property type="molecule type" value="Genomic_DNA"/>
</dbReference>
<dbReference type="Proteomes" id="UP001632038">
    <property type="component" value="Unassembled WGS sequence"/>
</dbReference>
<sequence>MEKENGDSKSKMEDYEVIENIGRGAFGAASLVLHKTENKKYVLKKIRLSKHTEKFKTKACQEMNLIAKLRHPYILEYKDAWVEKGSCIFFVTNYCELGNISDIMRKARRGSHFPEEKLCKWLTQLLLAIDYLHSNRVLHRDLKLSNIFVTKENDIRLGDFGLAKLLNEEGLVSSVGGTPNYMCPELLADTSSYCYKSDIWSLGCCLFEIAARQQAFRAPDMAGLINKINRSLISPLPIVYSSNIKQIIKSMLRKSPEHRPTAAELLRHSHLQPFLVRCQNPKSALFLPVTSPSSNDNTKDKTGNSSPCCAGSTKESRDGRERETKPKQRELLPLFDENNDTQYLNLLEDDVISIEDHLETKRVDPTSYSGKISLSSDDSKSGDNSKGNSDILALNESKSENTDVGMEKTIDAEIICGAHDTVKIDETRVANQEPSDESNEQQENPRLEKADALESLLELCASLLKEDKFDELNGVLKPFSDDVVSSRETAISLTRSLMNAHKKLAKES</sequence>
<keyword evidence="4" id="KW-0418">Kinase</keyword>
<dbReference type="PROSITE" id="PS50011">
    <property type="entry name" value="PROTEIN_KINASE_DOM"/>
    <property type="match status" value="1"/>
</dbReference>
<evidence type="ECO:0000256" key="5">
    <source>
        <dbReference type="ARBA" id="ARBA00022840"/>
    </source>
</evidence>
<feature type="domain" description="Protein kinase" evidence="8">
    <location>
        <begin position="15"/>
        <end position="275"/>
    </location>
</feature>
<dbReference type="InterPro" id="IPR008271">
    <property type="entry name" value="Ser/Thr_kinase_AS"/>
</dbReference>
<evidence type="ECO:0000256" key="3">
    <source>
        <dbReference type="ARBA" id="ARBA00022741"/>
    </source>
</evidence>
<dbReference type="InterPro" id="IPR000719">
    <property type="entry name" value="Prot_kinase_dom"/>
</dbReference>
<dbReference type="InterPro" id="IPR011009">
    <property type="entry name" value="Kinase-like_dom_sf"/>
</dbReference>
<organism evidence="9 10">
    <name type="scientific">Castilleja foliolosa</name>
    <dbReference type="NCBI Taxonomy" id="1961234"/>
    <lineage>
        <taxon>Eukaryota</taxon>
        <taxon>Viridiplantae</taxon>
        <taxon>Streptophyta</taxon>
        <taxon>Embryophyta</taxon>
        <taxon>Tracheophyta</taxon>
        <taxon>Spermatophyta</taxon>
        <taxon>Magnoliopsida</taxon>
        <taxon>eudicotyledons</taxon>
        <taxon>Gunneridae</taxon>
        <taxon>Pentapetalae</taxon>
        <taxon>asterids</taxon>
        <taxon>lamiids</taxon>
        <taxon>Lamiales</taxon>
        <taxon>Orobanchaceae</taxon>
        <taxon>Pedicularideae</taxon>
        <taxon>Castillejinae</taxon>
        <taxon>Castilleja</taxon>
    </lineage>
</organism>
<dbReference type="GO" id="GO:0005524">
    <property type="term" value="F:ATP binding"/>
    <property type="evidence" value="ECO:0007669"/>
    <property type="project" value="UniProtKB-UniRule"/>
</dbReference>
<feature type="binding site" evidence="6">
    <location>
        <position position="44"/>
    </location>
    <ligand>
        <name>ATP</name>
        <dbReference type="ChEBI" id="CHEBI:30616"/>
    </ligand>
</feature>
<dbReference type="PROSITE" id="PS00107">
    <property type="entry name" value="PROTEIN_KINASE_ATP"/>
    <property type="match status" value="1"/>
</dbReference>
<evidence type="ECO:0000256" key="4">
    <source>
        <dbReference type="ARBA" id="ARBA00022777"/>
    </source>
</evidence>
<dbReference type="GO" id="GO:0016301">
    <property type="term" value="F:kinase activity"/>
    <property type="evidence" value="ECO:0007669"/>
    <property type="project" value="UniProtKB-KW"/>
</dbReference>
<proteinExistence type="inferred from homology"/>
<dbReference type="AlphaFoldDB" id="A0ABD3D8H9"/>
<dbReference type="SUPFAM" id="SSF56112">
    <property type="entry name" value="Protein kinase-like (PK-like)"/>
    <property type="match status" value="1"/>
</dbReference>
<keyword evidence="2" id="KW-0808">Transferase</keyword>
<evidence type="ECO:0000256" key="6">
    <source>
        <dbReference type="PROSITE-ProRule" id="PRU10141"/>
    </source>
</evidence>
<dbReference type="PROSITE" id="PS00108">
    <property type="entry name" value="PROTEIN_KINASE_ST"/>
    <property type="match status" value="1"/>
</dbReference>
<dbReference type="InterPro" id="IPR050660">
    <property type="entry name" value="NEK_Ser/Thr_kinase"/>
</dbReference>
<evidence type="ECO:0000256" key="1">
    <source>
        <dbReference type="ARBA" id="ARBA00010886"/>
    </source>
</evidence>
<gene>
    <name evidence="9" type="ORF">CASFOL_019600</name>
</gene>
<evidence type="ECO:0000259" key="8">
    <source>
        <dbReference type="PROSITE" id="PS50011"/>
    </source>
</evidence>
<feature type="compositionally biased region" description="Low complexity" evidence="7">
    <location>
        <begin position="367"/>
        <end position="376"/>
    </location>
</feature>
<evidence type="ECO:0000313" key="10">
    <source>
        <dbReference type="Proteomes" id="UP001632038"/>
    </source>
</evidence>
<dbReference type="Gene3D" id="1.10.510.10">
    <property type="entry name" value="Transferase(Phosphotransferase) domain 1"/>
    <property type="match status" value="1"/>
</dbReference>
<protein>
    <recommendedName>
        <fullName evidence="8">Protein kinase domain-containing protein</fullName>
    </recommendedName>
</protein>
<name>A0ABD3D8H9_9LAMI</name>
<keyword evidence="5 6" id="KW-0067">ATP-binding</keyword>
<comment type="similarity">
    <text evidence="1">Belongs to the protein kinase superfamily. NEK Ser/Thr protein kinase family. NIMA subfamily.</text>
</comment>
<dbReference type="Gene3D" id="3.30.200.20">
    <property type="entry name" value="Phosphorylase Kinase, domain 1"/>
    <property type="match status" value="1"/>
</dbReference>
<dbReference type="InterPro" id="IPR017441">
    <property type="entry name" value="Protein_kinase_ATP_BS"/>
</dbReference>
<feature type="compositionally biased region" description="Basic and acidic residues" evidence="7">
    <location>
        <begin position="314"/>
        <end position="330"/>
    </location>
</feature>
<comment type="caution">
    <text evidence="9">The sequence shown here is derived from an EMBL/GenBank/DDBJ whole genome shotgun (WGS) entry which is preliminary data.</text>
</comment>